<proteinExistence type="predicted"/>
<dbReference type="EMBL" id="JAPFFM010000018">
    <property type="protein sequence ID" value="KAJ6690931.1"/>
    <property type="molecule type" value="Genomic_DNA"/>
</dbReference>
<accession>A0A9Q0PMJ9</accession>
<dbReference type="Proteomes" id="UP001151752">
    <property type="component" value="Chromosome 17"/>
</dbReference>
<feature type="compositionally biased region" description="Basic and acidic residues" evidence="1">
    <location>
        <begin position="47"/>
        <end position="56"/>
    </location>
</feature>
<gene>
    <name evidence="2" type="ORF">OIU74_015581</name>
</gene>
<evidence type="ECO:0000313" key="2">
    <source>
        <dbReference type="EMBL" id="KAJ6690931.1"/>
    </source>
</evidence>
<reference evidence="2" key="1">
    <citation type="submission" date="2022-11" db="EMBL/GenBank/DDBJ databases">
        <authorList>
            <person name="Hyden B.L."/>
            <person name="Feng K."/>
            <person name="Yates T."/>
            <person name="Jawdy S."/>
            <person name="Smart L.B."/>
            <person name="Muchero W."/>
        </authorList>
    </citation>
    <scope>NUCLEOTIDE SEQUENCE</scope>
    <source>
        <tissue evidence="2">Shoot tip</tissue>
    </source>
</reference>
<protein>
    <submittedName>
        <fullName evidence="2">Uncharacterized protein</fullName>
    </submittedName>
</protein>
<sequence length="115" mass="13962">MRMNLILSKLSLVTIRDGWRGKIQSFREKLERKTKFDSAYKRDPRILRRKEEGKAEKQRKKEAKFFGKKGCKKKKLQGLLKRRDARKKRRKKNVLAESRFTNVKKLKEKEKKRKD</sequence>
<organism evidence="2 3">
    <name type="scientific">Salix koriyanagi</name>
    <dbReference type="NCBI Taxonomy" id="2511006"/>
    <lineage>
        <taxon>Eukaryota</taxon>
        <taxon>Viridiplantae</taxon>
        <taxon>Streptophyta</taxon>
        <taxon>Embryophyta</taxon>
        <taxon>Tracheophyta</taxon>
        <taxon>Spermatophyta</taxon>
        <taxon>Magnoliopsida</taxon>
        <taxon>eudicotyledons</taxon>
        <taxon>Gunneridae</taxon>
        <taxon>Pentapetalae</taxon>
        <taxon>rosids</taxon>
        <taxon>fabids</taxon>
        <taxon>Malpighiales</taxon>
        <taxon>Salicaceae</taxon>
        <taxon>Saliceae</taxon>
        <taxon>Salix</taxon>
    </lineage>
</organism>
<comment type="caution">
    <text evidence="2">The sequence shown here is derived from an EMBL/GenBank/DDBJ whole genome shotgun (WGS) entry which is preliminary data.</text>
</comment>
<feature type="region of interest" description="Disordered" evidence="1">
    <location>
        <begin position="47"/>
        <end position="115"/>
    </location>
</feature>
<feature type="compositionally biased region" description="Basic residues" evidence="1">
    <location>
        <begin position="102"/>
        <end position="115"/>
    </location>
</feature>
<evidence type="ECO:0000313" key="3">
    <source>
        <dbReference type="Proteomes" id="UP001151752"/>
    </source>
</evidence>
<reference evidence="2" key="2">
    <citation type="journal article" date="2023" name="Int. J. Mol. Sci.">
        <title>De Novo Assembly and Annotation of 11 Diverse Shrub Willow (Salix) Genomes Reveals Novel Gene Organization in Sex-Linked Regions.</title>
        <authorList>
            <person name="Hyden B."/>
            <person name="Feng K."/>
            <person name="Yates T.B."/>
            <person name="Jawdy S."/>
            <person name="Cereghino C."/>
            <person name="Smart L.B."/>
            <person name="Muchero W."/>
        </authorList>
    </citation>
    <scope>NUCLEOTIDE SEQUENCE</scope>
    <source>
        <tissue evidence="2">Shoot tip</tissue>
    </source>
</reference>
<keyword evidence="3" id="KW-1185">Reference proteome</keyword>
<feature type="compositionally biased region" description="Basic residues" evidence="1">
    <location>
        <begin position="57"/>
        <end position="76"/>
    </location>
</feature>
<name>A0A9Q0PMJ9_9ROSI</name>
<feature type="compositionally biased region" description="Basic residues" evidence="1">
    <location>
        <begin position="83"/>
        <end position="93"/>
    </location>
</feature>
<dbReference type="AlphaFoldDB" id="A0A9Q0PMJ9"/>
<evidence type="ECO:0000256" key="1">
    <source>
        <dbReference type="SAM" id="MobiDB-lite"/>
    </source>
</evidence>